<evidence type="ECO:0000256" key="5">
    <source>
        <dbReference type="ARBA" id="ARBA00022777"/>
    </source>
</evidence>
<organism evidence="11 12">
    <name type="scientific">Cyanobium gracile UHCC 0139</name>
    <dbReference type="NCBI Taxonomy" id="3110308"/>
    <lineage>
        <taxon>Bacteria</taxon>
        <taxon>Bacillati</taxon>
        <taxon>Cyanobacteriota</taxon>
        <taxon>Cyanophyceae</taxon>
        <taxon>Synechococcales</taxon>
        <taxon>Prochlorococcaceae</taxon>
        <taxon>Cyanobium</taxon>
    </lineage>
</organism>
<comment type="catalytic activity">
    <reaction evidence="8">
        <text>L-seryl-[protein] + ATP = O-phospho-L-seryl-[protein] + ADP + H(+)</text>
        <dbReference type="Rhea" id="RHEA:17989"/>
        <dbReference type="Rhea" id="RHEA-COMP:9863"/>
        <dbReference type="Rhea" id="RHEA-COMP:11604"/>
        <dbReference type="ChEBI" id="CHEBI:15378"/>
        <dbReference type="ChEBI" id="CHEBI:29999"/>
        <dbReference type="ChEBI" id="CHEBI:30616"/>
        <dbReference type="ChEBI" id="CHEBI:83421"/>
        <dbReference type="ChEBI" id="CHEBI:456216"/>
        <dbReference type="EC" id="2.7.11.1"/>
    </reaction>
</comment>
<reference evidence="11 12" key="1">
    <citation type="submission" date="2023-12" db="EMBL/GenBank/DDBJ databases">
        <title>Baltic Sea Cyanobacteria.</title>
        <authorList>
            <person name="Delbaje E."/>
            <person name="Fewer D.P."/>
            <person name="Shishido T.K."/>
        </authorList>
    </citation>
    <scope>NUCLEOTIDE SEQUENCE [LARGE SCALE GENOMIC DNA]</scope>
    <source>
        <strain evidence="11 12">UHCC 0139</strain>
    </source>
</reference>
<accession>A0ABU5RXY0</accession>
<feature type="domain" description="Protein kinase" evidence="10">
    <location>
        <begin position="16"/>
        <end position="264"/>
    </location>
</feature>
<evidence type="ECO:0000256" key="2">
    <source>
        <dbReference type="ARBA" id="ARBA00022527"/>
    </source>
</evidence>
<dbReference type="PROSITE" id="PS50011">
    <property type="entry name" value="PROTEIN_KINASE_DOM"/>
    <property type="match status" value="1"/>
</dbReference>
<dbReference type="InterPro" id="IPR000719">
    <property type="entry name" value="Prot_kinase_dom"/>
</dbReference>
<evidence type="ECO:0000256" key="6">
    <source>
        <dbReference type="ARBA" id="ARBA00022840"/>
    </source>
</evidence>
<evidence type="ECO:0000313" key="12">
    <source>
        <dbReference type="Proteomes" id="UP001304461"/>
    </source>
</evidence>
<protein>
    <recommendedName>
        <fullName evidence="1">non-specific serine/threonine protein kinase</fullName>
        <ecNumber evidence="1">2.7.11.1</ecNumber>
    </recommendedName>
</protein>
<dbReference type="Gene3D" id="1.10.510.10">
    <property type="entry name" value="Transferase(Phosphotransferase) domain 1"/>
    <property type="match status" value="1"/>
</dbReference>
<dbReference type="Gene3D" id="3.30.200.20">
    <property type="entry name" value="Phosphorylase Kinase, domain 1"/>
    <property type="match status" value="1"/>
</dbReference>
<proteinExistence type="predicted"/>
<dbReference type="Proteomes" id="UP001304461">
    <property type="component" value="Unassembled WGS sequence"/>
</dbReference>
<dbReference type="EMBL" id="JAYGHX010000014">
    <property type="protein sequence ID" value="MEA5392652.1"/>
    <property type="molecule type" value="Genomic_DNA"/>
</dbReference>
<keyword evidence="3" id="KW-0808">Transferase</keyword>
<comment type="caution">
    <text evidence="11">The sequence shown here is derived from an EMBL/GenBank/DDBJ whole genome shotgun (WGS) entry which is preliminary data.</text>
</comment>
<evidence type="ECO:0000259" key="10">
    <source>
        <dbReference type="PROSITE" id="PS50011"/>
    </source>
</evidence>
<feature type="compositionally biased region" description="Pro residues" evidence="9">
    <location>
        <begin position="661"/>
        <end position="677"/>
    </location>
</feature>
<feature type="region of interest" description="Disordered" evidence="9">
    <location>
        <begin position="287"/>
        <end position="310"/>
    </location>
</feature>
<feature type="compositionally biased region" description="Pro residues" evidence="9">
    <location>
        <begin position="697"/>
        <end position="719"/>
    </location>
</feature>
<dbReference type="SUPFAM" id="SSF56112">
    <property type="entry name" value="Protein kinase-like (PK-like)"/>
    <property type="match status" value="1"/>
</dbReference>
<dbReference type="PANTHER" id="PTHR24363">
    <property type="entry name" value="SERINE/THREONINE PROTEIN KINASE"/>
    <property type="match status" value="1"/>
</dbReference>
<keyword evidence="5 11" id="KW-0418">Kinase</keyword>
<evidence type="ECO:0000313" key="11">
    <source>
        <dbReference type="EMBL" id="MEA5392652.1"/>
    </source>
</evidence>
<evidence type="ECO:0000256" key="8">
    <source>
        <dbReference type="ARBA" id="ARBA00048679"/>
    </source>
</evidence>
<keyword evidence="6" id="KW-0067">ATP-binding</keyword>
<evidence type="ECO:0000256" key="9">
    <source>
        <dbReference type="SAM" id="MobiDB-lite"/>
    </source>
</evidence>
<dbReference type="Pfam" id="PF00069">
    <property type="entry name" value="Pkinase"/>
    <property type="match status" value="1"/>
</dbReference>
<name>A0ABU5RXY0_9CYAN</name>
<evidence type="ECO:0000256" key="7">
    <source>
        <dbReference type="ARBA" id="ARBA00047899"/>
    </source>
</evidence>
<feature type="compositionally biased region" description="Pro residues" evidence="9">
    <location>
        <begin position="289"/>
        <end position="304"/>
    </location>
</feature>
<feature type="region of interest" description="Disordered" evidence="9">
    <location>
        <begin position="340"/>
        <end position="367"/>
    </location>
</feature>
<evidence type="ECO:0000256" key="3">
    <source>
        <dbReference type="ARBA" id="ARBA00022679"/>
    </source>
</evidence>
<keyword evidence="4" id="KW-0547">Nucleotide-binding</keyword>
<evidence type="ECO:0000256" key="4">
    <source>
        <dbReference type="ARBA" id="ARBA00022741"/>
    </source>
</evidence>
<keyword evidence="2 11" id="KW-0723">Serine/threonine-protein kinase</keyword>
<feature type="region of interest" description="Disordered" evidence="9">
    <location>
        <begin position="658"/>
        <end position="719"/>
    </location>
</feature>
<dbReference type="PANTHER" id="PTHR24363:SF0">
    <property type="entry name" value="SERINE_THREONINE KINASE LIKE DOMAIN CONTAINING 1"/>
    <property type="match status" value="1"/>
</dbReference>
<dbReference type="InterPro" id="IPR011009">
    <property type="entry name" value="Kinase-like_dom_sf"/>
</dbReference>
<dbReference type="EC" id="2.7.11.1" evidence="1"/>
<dbReference type="SMART" id="SM00220">
    <property type="entry name" value="S_TKc"/>
    <property type="match status" value="1"/>
</dbReference>
<evidence type="ECO:0000256" key="1">
    <source>
        <dbReference type="ARBA" id="ARBA00012513"/>
    </source>
</evidence>
<comment type="catalytic activity">
    <reaction evidence="7">
        <text>L-threonyl-[protein] + ATP = O-phospho-L-threonyl-[protein] + ADP + H(+)</text>
        <dbReference type="Rhea" id="RHEA:46608"/>
        <dbReference type="Rhea" id="RHEA-COMP:11060"/>
        <dbReference type="Rhea" id="RHEA-COMP:11605"/>
        <dbReference type="ChEBI" id="CHEBI:15378"/>
        <dbReference type="ChEBI" id="CHEBI:30013"/>
        <dbReference type="ChEBI" id="CHEBI:30616"/>
        <dbReference type="ChEBI" id="CHEBI:61977"/>
        <dbReference type="ChEBI" id="CHEBI:456216"/>
        <dbReference type="EC" id="2.7.11.1"/>
    </reaction>
</comment>
<sequence length="719" mass="76789">MTAAQGQVIGGRYRLERRLAAETGGPQGELWQASDQLAADAPVALRRIGPEQDQARARELWSRLQGVLHPQVPRIGAVIEAEDQLWLVREWQAGRTYQQLLDLRAERQLVFGAGEVLLLLRQLLPVLAALHSQDLLHGDLSPANLLRRDSDGLPVPLDFGLVRGTAGGPAGERLLGATPGYAPPELARGEPAQPWMDLHALGVMSLVLLSGDAPERLLDPATMQWRWPAALEHEPELLRQLQRLLSRQPEERFASAGQALVAFQSLAMPDSMGPVPRADRTVVLVPEAAAPPPPPPAPAPPPPSEAAQEWRPAEVAGEGGLIGASRSPQAPRAEPQLPLRTAAASPPAPPAAVAVTDSVRRRHEEREEEAEGGFWPVLIALVLSAVVGTAVGWWWLSRGKVAAPAPGGQSELPSSLPPSEVDQRQQLLNRLRAMQVDRAWFLSLVDAALLAQYPERNGRLPSDALEDAPLRRVWNELAEEWLARVEQLPLPLRRRLGSFSASDWEQRQGTFVRQGLSPAVLRELVSASVQNLLPSRASQAIPPEPFRQIWYAAAEMMLENLRIEPIEAPSGTAQVLSAEVPASGARLFPIRLPAGHGLALGVSGSPLLQMSVYSAGGTLLEPRGPLRVVTLDSQKSSPVQLLLTNDGVAPALIRLSLRADPPAPTPPPEPDAPPAPEEPQDTPATPAPATPGATPAPAAPAPAAPSAPAPAAPPPPTNP</sequence>
<dbReference type="GO" id="GO:0004674">
    <property type="term" value="F:protein serine/threonine kinase activity"/>
    <property type="evidence" value="ECO:0007669"/>
    <property type="project" value="UniProtKB-KW"/>
</dbReference>
<keyword evidence="12" id="KW-1185">Reference proteome</keyword>
<dbReference type="RefSeq" id="WP_323306587.1">
    <property type="nucleotide sequence ID" value="NZ_JAYGHX010000014.1"/>
</dbReference>
<gene>
    <name evidence="11" type="ORF">VB738_15415</name>
</gene>